<evidence type="ECO:0000313" key="2">
    <source>
        <dbReference type="Proteomes" id="UP001480595"/>
    </source>
</evidence>
<dbReference type="RefSeq" id="XP_066714853.1">
    <property type="nucleotide sequence ID" value="XM_066859366.1"/>
</dbReference>
<reference evidence="1 2" key="1">
    <citation type="submission" date="2023-01" db="EMBL/GenBank/DDBJ databases">
        <title>Analysis of 21 Apiospora genomes using comparative genomics revels a genus with tremendous synthesis potential of carbohydrate active enzymes and secondary metabolites.</title>
        <authorList>
            <person name="Sorensen T."/>
        </authorList>
    </citation>
    <scope>NUCLEOTIDE SEQUENCE [LARGE SCALE GENOMIC DNA]</scope>
    <source>
        <strain evidence="1 2">CBS 135458</strain>
    </source>
</reference>
<comment type="caution">
    <text evidence="1">The sequence shown here is derived from an EMBL/GenBank/DDBJ whole genome shotgun (WGS) entry which is preliminary data.</text>
</comment>
<evidence type="ECO:0000313" key="1">
    <source>
        <dbReference type="EMBL" id="KAK8061591.1"/>
    </source>
</evidence>
<proteinExistence type="predicted"/>
<sequence>MAMAPVALTWGCASVHSDGSFSTTSAVQDLFATLRQLGTTQLDSAQLCGCYEALLGRAGVAAKTPGGWVRDTLAPSRLVADLDATLPKLCGGVVVASSRCGSSSLNEPHISFGTVTR</sequence>
<keyword evidence="2" id="KW-1185">Reference proteome</keyword>
<dbReference type="EMBL" id="JAQQWL010000008">
    <property type="protein sequence ID" value="KAK8061591.1"/>
    <property type="molecule type" value="Genomic_DNA"/>
</dbReference>
<dbReference type="Proteomes" id="UP001480595">
    <property type="component" value="Unassembled WGS sequence"/>
</dbReference>
<accession>A0ABR1URP2</accession>
<dbReference type="GeneID" id="92092429"/>
<gene>
    <name evidence="1" type="ORF">PG994_007957</name>
</gene>
<name>A0ABR1URP2_9PEZI</name>
<organism evidence="1 2">
    <name type="scientific">Apiospora phragmitis</name>
    <dbReference type="NCBI Taxonomy" id="2905665"/>
    <lineage>
        <taxon>Eukaryota</taxon>
        <taxon>Fungi</taxon>
        <taxon>Dikarya</taxon>
        <taxon>Ascomycota</taxon>
        <taxon>Pezizomycotina</taxon>
        <taxon>Sordariomycetes</taxon>
        <taxon>Xylariomycetidae</taxon>
        <taxon>Amphisphaeriales</taxon>
        <taxon>Apiosporaceae</taxon>
        <taxon>Apiospora</taxon>
    </lineage>
</organism>
<protein>
    <submittedName>
        <fullName evidence="1">Uncharacterized protein</fullName>
    </submittedName>
</protein>